<keyword evidence="4 6" id="KW-1133">Transmembrane helix</keyword>
<sequence>MAERPSLRGAVAKQGNRYRDYALVAVFTGEVLFWTLQSPAFLTLNNLLNIARQASTIGIMAVGMTYVILIAGIDLSVGSLVSFTGMLIASTLIGADSLLAALAVALGFGAVSGLFSGYLVSRLHVPAFIATLSLMQVYLAGAQLWNDGGPLSVTNSAVLMLGSGYIGPVPVPVVVFAVILLCGHWVLSQSVFGRHVYAIGGNPEAARLAGIPVRRVTLAVYALSGALAGLAALLFVGRLATASPLTGTGLELQVIAAVIVGGCSLFGGKGNLPDTLLGVLVLTMLQNGLTLVGVSGFWQNFATGVAVLLAVLLSGDVLAKMRKKEA</sequence>
<evidence type="ECO:0000256" key="3">
    <source>
        <dbReference type="ARBA" id="ARBA00022692"/>
    </source>
</evidence>
<dbReference type="InterPro" id="IPR001851">
    <property type="entry name" value="ABC_transp_permease"/>
</dbReference>
<dbReference type="Proteomes" id="UP001310290">
    <property type="component" value="Unassembled WGS sequence"/>
</dbReference>
<dbReference type="CDD" id="cd06579">
    <property type="entry name" value="TM_PBP1_transp_AraH_like"/>
    <property type="match status" value="1"/>
</dbReference>
<keyword evidence="3 6" id="KW-0812">Transmembrane</keyword>
<reference evidence="7" key="1">
    <citation type="submission" date="2023-04" db="EMBL/GenBank/DDBJ databases">
        <title>Genomic diversity of scab-causing Streptomyces spp. in the province of Quebec, Canada.</title>
        <authorList>
            <person name="Biessy A."/>
            <person name="Cadieux M."/>
            <person name="Ciotola M."/>
            <person name="Filion M."/>
        </authorList>
    </citation>
    <scope>NUCLEOTIDE SEQUENCE</scope>
    <source>
        <strain evidence="7">B21-115</strain>
    </source>
</reference>
<dbReference type="Pfam" id="PF02653">
    <property type="entry name" value="BPD_transp_2"/>
    <property type="match status" value="1"/>
</dbReference>
<gene>
    <name evidence="7" type="ORF">QBA35_41665</name>
</gene>
<dbReference type="GeneID" id="96268473"/>
<evidence type="ECO:0000256" key="5">
    <source>
        <dbReference type="ARBA" id="ARBA00023136"/>
    </source>
</evidence>
<feature type="transmembrane region" description="Helical" evidence="6">
    <location>
        <begin position="21"/>
        <end position="44"/>
    </location>
</feature>
<feature type="transmembrane region" description="Helical" evidence="6">
    <location>
        <begin position="127"/>
        <end position="145"/>
    </location>
</feature>
<keyword evidence="8" id="KW-1185">Reference proteome</keyword>
<proteinExistence type="predicted"/>
<feature type="transmembrane region" description="Helical" evidence="6">
    <location>
        <begin position="252"/>
        <end position="268"/>
    </location>
</feature>
<evidence type="ECO:0000256" key="2">
    <source>
        <dbReference type="ARBA" id="ARBA00022475"/>
    </source>
</evidence>
<evidence type="ECO:0000313" key="7">
    <source>
        <dbReference type="EMBL" id="MEH0639644.1"/>
    </source>
</evidence>
<feature type="transmembrane region" description="Helical" evidence="6">
    <location>
        <begin position="165"/>
        <end position="187"/>
    </location>
</feature>
<accession>A0ABU8B132</accession>
<evidence type="ECO:0000313" key="8">
    <source>
        <dbReference type="Proteomes" id="UP001310290"/>
    </source>
</evidence>
<dbReference type="RefSeq" id="WP_245170608.1">
    <property type="nucleotide sequence ID" value="NZ_JARULZ010000003.1"/>
</dbReference>
<evidence type="ECO:0000256" key="1">
    <source>
        <dbReference type="ARBA" id="ARBA00004651"/>
    </source>
</evidence>
<protein>
    <submittedName>
        <fullName evidence="7">ABC transporter permease</fullName>
    </submittedName>
</protein>
<dbReference type="EMBL" id="JARULZ010000003">
    <property type="protein sequence ID" value="MEH0639644.1"/>
    <property type="molecule type" value="Genomic_DNA"/>
</dbReference>
<dbReference type="PANTHER" id="PTHR32196">
    <property type="entry name" value="ABC TRANSPORTER PERMEASE PROTEIN YPHD-RELATED-RELATED"/>
    <property type="match status" value="1"/>
</dbReference>
<comment type="subcellular location">
    <subcellularLocation>
        <location evidence="1">Cell membrane</location>
        <topology evidence="1">Multi-pass membrane protein</topology>
    </subcellularLocation>
</comment>
<feature type="transmembrane region" description="Helical" evidence="6">
    <location>
        <begin position="301"/>
        <end position="319"/>
    </location>
</feature>
<keyword evidence="5 6" id="KW-0472">Membrane</keyword>
<evidence type="ECO:0000256" key="4">
    <source>
        <dbReference type="ARBA" id="ARBA00022989"/>
    </source>
</evidence>
<organism evidence="7 8">
    <name type="scientific">Streptomyces bottropensis</name>
    <dbReference type="NCBI Taxonomy" id="42235"/>
    <lineage>
        <taxon>Bacteria</taxon>
        <taxon>Bacillati</taxon>
        <taxon>Actinomycetota</taxon>
        <taxon>Actinomycetes</taxon>
        <taxon>Kitasatosporales</taxon>
        <taxon>Streptomycetaceae</taxon>
        <taxon>Streptomyces</taxon>
    </lineage>
</organism>
<keyword evidence="2" id="KW-1003">Cell membrane</keyword>
<name>A0ABU8B132_9ACTN</name>
<feature type="transmembrane region" description="Helical" evidence="6">
    <location>
        <begin position="75"/>
        <end position="93"/>
    </location>
</feature>
<evidence type="ECO:0000256" key="6">
    <source>
        <dbReference type="SAM" id="Phobius"/>
    </source>
</evidence>
<dbReference type="PANTHER" id="PTHR32196:SF72">
    <property type="entry name" value="RIBOSE IMPORT PERMEASE PROTEIN RBSC"/>
    <property type="match status" value="1"/>
</dbReference>
<feature type="transmembrane region" description="Helical" evidence="6">
    <location>
        <begin position="99"/>
        <end position="120"/>
    </location>
</feature>
<feature type="transmembrane region" description="Helical" evidence="6">
    <location>
        <begin position="218"/>
        <end position="240"/>
    </location>
</feature>
<comment type="caution">
    <text evidence="7">The sequence shown here is derived from an EMBL/GenBank/DDBJ whole genome shotgun (WGS) entry which is preliminary data.</text>
</comment>
<feature type="transmembrane region" description="Helical" evidence="6">
    <location>
        <begin position="275"/>
        <end position="295"/>
    </location>
</feature>
<feature type="transmembrane region" description="Helical" evidence="6">
    <location>
        <begin position="50"/>
        <end position="68"/>
    </location>
</feature>